<organism evidence="4 5">
    <name type="scientific">Streptomyces europaeiscabiei</name>
    <dbReference type="NCBI Taxonomy" id="146819"/>
    <lineage>
        <taxon>Bacteria</taxon>
        <taxon>Bacillati</taxon>
        <taxon>Actinomycetota</taxon>
        <taxon>Actinomycetes</taxon>
        <taxon>Kitasatosporales</taxon>
        <taxon>Streptomycetaceae</taxon>
        <taxon>Streptomyces</taxon>
    </lineage>
</organism>
<dbReference type="CDD" id="cd16936">
    <property type="entry name" value="HATPase_RsbW-like"/>
    <property type="match status" value="1"/>
</dbReference>
<name>A0AAJ2ULN7_9ACTN</name>
<evidence type="ECO:0000313" key="4">
    <source>
        <dbReference type="EMBL" id="MDX3131563.1"/>
    </source>
</evidence>
<protein>
    <submittedName>
        <fullName evidence="4">ATP-binding protein</fullName>
    </submittedName>
</protein>
<evidence type="ECO:0000256" key="1">
    <source>
        <dbReference type="ARBA" id="ARBA00022527"/>
    </source>
</evidence>
<evidence type="ECO:0000256" key="2">
    <source>
        <dbReference type="SAM" id="MobiDB-lite"/>
    </source>
</evidence>
<dbReference type="GO" id="GO:0004674">
    <property type="term" value="F:protein serine/threonine kinase activity"/>
    <property type="evidence" value="ECO:0007669"/>
    <property type="project" value="UniProtKB-KW"/>
</dbReference>
<dbReference type="SUPFAM" id="SSF55874">
    <property type="entry name" value="ATPase domain of HSP90 chaperone/DNA topoisomerase II/histidine kinase"/>
    <property type="match status" value="1"/>
</dbReference>
<dbReference type="GO" id="GO:0005524">
    <property type="term" value="F:ATP binding"/>
    <property type="evidence" value="ECO:0007669"/>
    <property type="project" value="UniProtKB-KW"/>
</dbReference>
<accession>A0AAJ2ULN7</accession>
<dbReference type="Pfam" id="PF13581">
    <property type="entry name" value="HATPase_c_2"/>
    <property type="match status" value="1"/>
</dbReference>
<proteinExistence type="predicted"/>
<evidence type="ECO:0000313" key="5">
    <source>
        <dbReference type="Proteomes" id="UP001273589"/>
    </source>
</evidence>
<dbReference type="PANTHER" id="PTHR35526">
    <property type="entry name" value="ANTI-SIGMA-F FACTOR RSBW-RELATED"/>
    <property type="match status" value="1"/>
</dbReference>
<gene>
    <name evidence="4" type="ORF">PV367_17630</name>
</gene>
<keyword evidence="1" id="KW-0808">Transferase</keyword>
<dbReference type="Gene3D" id="3.30.565.10">
    <property type="entry name" value="Histidine kinase-like ATPase, C-terminal domain"/>
    <property type="match status" value="1"/>
</dbReference>
<dbReference type="EMBL" id="JARAWN010000095">
    <property type="protein sequence ID" value="MDX3131563.1"/>
    <property type="molecule type" value="Genomic_DNA"/>
</dbReference>
<dbReference type="RefSeq" id="WP_319692791.1">
    <property type="nucleotide sequence ID" value="NZ_JARAWN010000095.1"/>
</dbReference>
<sequence>MNTETAAPEAEPHSPIRNFSVRLSPTPRGARLARLLATEQLRAWGLPLDPARHIVAELAANAATHGRVQGRDFGLTLYVIGGTLHIEVVDTCGERLPRSQRRAPEAESGRGLLLVEALADRWGSAPGLPPRKTVWAEVSVRQEPEPADVCSGATCGLSSKDQGEKEPDQTPPLLPPVRPSHPRG</sequence>
<keyword evidence="1" id="KW-0723">Serine/threonine-protein kinase</keyword>
<dbReference type="AlphaFoldDB" id="A0AAJ2ULN7"/>
<keyword evidence="1" id="KW-0418">Kinase</keyword>
<dbReference type="InterPro" id="IPR050267">
    <property type="entry name" value="Anti-sigma-factor_SerPK"/>
</dbReference>
<dbReference type="InterPro" id="IPR003594">
    <property type="entry name" value="HATPase_dom"/>
</dbReference>
<feature type="domain" description="Histidine kinase/HSP90-like ATPase" evidence="3">
    <location>
        <begin position="24"/>
        <end position="121"/>
    </location>
</feature>
<dbReference type="PANTHER" id="PTHR35526:SF3">
    <property type="entry name" value="ANTI-SIGMA-F FACTOR RSBW"/>
    <property type="match status" value="1"/>
</dbReference>
<feature type="compositionally biased region" description="Pro residues" evidence="2">
    <location>
        <begin position="169"/>
        <end position="184"/>
    </location>
</feature>
<keyword evidence="4" id="KW-0547">Nucleotide-binding</keyword>
<dbReference type="InterPro" id="IPR036890">
    <property type="entry name" value="HATPase_C_sf"/>
</dbReference>
<keyword evidence="4" id="KW-0067">ATP-binding</keyword>
<comment type="caution">
    <text evidence="4">The sequence shown here is derived from an EMBL/GenBank/DDBJ whole genome shotgun (WGS) entry which is preliminary data.</text>
</comment>
<reference evidence="4" key="1">
    <citation type="journal article" date="2023" name="Microb. Genom.">
        <title>Mesoterricola silvestris gen. nov., sp. nov., Mesoterricola sediminis sp. nov., Geothrix oryzae sp. nov., Geothrix edaphica sp. nov., Geothrix rubra sp. nov., and Geothrix limicola sp. nov., six novel members of Acidobacteriota isolated from soils.</title>
        <authorList>
            <person name="Weisberg A.J."/>
            <person name="Pearce E."/>
            <person name="Kramer C.G."/>
            <person name="Chang J.H."/>
            <person name="Clarke C.R."/>
        </authorList>
    </citation>
    <scope>NUCLEOTIDE SEQUENCE</scope>
    <source>
        <strain evidence="4">ND06-05F</strain>
    </source>
</reference>
<evidence type="ECO:0000259" key="3">
    <source>
        <dbReference type="Pfam" id="PF13581"/>
    </source>
</evidence>
<dbReference type="Proteomes" id="UP001273589">
    <property type="component" value="Unassembled WGS sequence"/>
</dbReference>
<feature type="region of interest" description="Disordered" evidence="2">
    <location>
        <begin position="143"/>
        <end position="184"/>
    </location>
</feature>